<dbReference type="GO" id="GO:0017004">
    <property type="term" value="P:cytochrome complex assembly"/>
    <property type="evidence" value="ECO:0007669"/>
    <property type="project" value="UniProtKB-KW"/>
</dbReference>
<dbReference type="InterPro" id="IPR012336">
    <property type="entry name" value="Thioredoxin-like_fold"/>
</dbReference>
<evidence type="ECO:0000256" key="4">
    <source>
        <dbReference type="ARBA" id="ARBA00023284"/>
    </source>
</evidence>
<dbReference type="InterPro" id="IPR036249">
    <property type="entry name" value="Thioredoxin-like_sf"/>
</dbReference>
<evidence type="ECO:0000259" key="5">
    <source>
        <dbReference type="PROSITE" id="PS51352"/>
    </source>
</evidence>
<evidence type="ECO:0000256" key="1">
    <source>
        <dbReference type="ARBA" id="ARBA00004196"/>
    </source>
</evidence>
<evidence type="ECO:0000256" key="3">
    <source>
        <dbReference type="ARBA" id="ARBA00023157"/>
    </source>
</evidence>
<evidence type="ECO:0000256" key="2">
    <source>
        <dbReference type="ARBA" id="ARBA00022748"/>
    </source>
</evidence>
<comment type="subcellular location">
    <subcellularLocation>
        <location evidence="1">Cell envelope</location>
    </subcellularLocation>
</comment>
<keyword evidence="3" id="KW-1015">Disulfide bond</keyword>
<dbReference type="InterPro" id="IPR050553">
    <property type="entry name" value="Thioredoxin_ResA/DsbE_sf"/>
</dbReference>
<dbReference type="Gene3D" id="3.40.30.10">
    <property type="entry name" value="Glutaredoxin"/>
    <property type="match status" value="1"/>
</dbReference>
<dbReference type="SUPFAM" id="SSF52833">
    <property type="entry name" value="Thioredoxin-like"/>
    <property type="match status" value="1"/>
</dbReference>
<dbReference type="InterPro" id="IPR013766">
    <property type="entry name" value="Thioredoxin_domain"/>
</dbReference>
<dbReference type="Pfam" id="PF13905">
    <property type="entry name" value="Thioredoxin_8"/>
    <property type="match status" value="1"/>
</dbReference>
<evidence type="ECO:0000313" key="6">
    <source>
        <dbReference type="EMBL" id="KKO01250.1"/>
    </source>
</evidence>
<dbReference type="PANTHER" id="PTHR42852:SF6">
    <property type="entry name" value="THIOL:DISULFIDE INTERCHANGE PROTEIN DSBE"/>
    <property type="match status" value="1"/>
</dbReference>
<dbReference type="EMBL" id="LAZR01000036">
    <property type="protein sequence ID" value="KKO01250.1"/>
    <property type="molecule type" value="Genomic_DNA"/>
</dbReference>
<dbReference type="GO" id="GO:0030313">
    <property type="term" value="C:cell envelope"/>
    <property type="evidence" value="ECO:0007669"/>
    <property type="project" value="UniProtKB-SubCell"/>
</dbReference>
<proteinExistence type="predicted"/>
<dbReference type="AlphaFoldDB" id="A0A0F9VB31"/>
<protein>
    <recommendedName>
        <fullName evidence="5">Thioredoxin domain-containing protein</fullName>
    </recommendedName>
</protein>
<sequence length="439" mass="50360">MKVLTSFCLLLTSLNILAQGSISGNFSPPKDFKWLIAYELTPNGERYSTDTAIKEGVFTLEMPATAQAGMYRLVYAVPQDEFYIDVIYNKKEEVKFNFNLQNGLTITNSEENKLYHEYFSKITAAQDRLLEYYETGNDSKKEYSAILKELKTTQTVFEEKHASSISHKFIKANRSYIPTEFENLETFLKNKKQHHFDNLNINDPILQGSNFLTDKFASYVFSALPADIKTKDQLEIEVNKNIKTTTDFIKTTPIGFQVKALHQLWKIADVNEMGSVQDFIFKNHLKKLATANDNQKLVDEIEIASRLRVGAVSPDITWEANGKKQSLLTMEKAENYLLIFWSSTCSHCLKELPQLHKELKDYEGLKIVAVGLEDDDVNWKKVSATLPRFNHAIALGRWESDYAHTFGIQSTPTYFILDSEKRFLAKPESDKEVVEFLEN</sequence>
<organism evidence="6">
    <name type="scientific">marine sediment metagenome</name>
    <dbReference type="NCBI Taxonomy" id="412755"/>
    <lineage>
        <taxon>unclassified sequences</taxon>
        <taxon>metagenomes</taxon>
        <taxon>ecological metagenomes</taxon>
    </lineage>
</organism>
<accession>A0A0F9VB31</accession>
<gene>
    <name evidence="6" type="ORF">LCGC14_0118370</name>
</gene>
<name>A0A0F9VB31_9ZZZZ</name>
<dbReference type="PANTHER" id="PTHR42852">
    <property type="entry name" value="THIOL:DISULFIDE INTERCHANGE PROTEIN DSBE"/>
    <property type="match status" value="1"/>
</dbReference>
<feature type="domain" description="Thioredoxin" evidence="5">
    <location>
        <begin position="307"/>
        <end position="439"/>
    </location>
</feature>
<keyword evidence="4" id="KW-0676">Redox-active center</keyword>
<comment type="caution">
    <text evidence="6">The sequence shown here is derived from an EMBL/GenBank/DDBJ whole genome shotgun (WGS) entry which is preliminary data.</text>
</comment>
<reference evidence="6" key="1">
    <citation type="journal article" date="2015" name="Nature">
        <title>Complex archaea that bridge the gap between prokaryotes and eukaryotes.</title>
        <authorList>
            <person name="Spang A."/>
            <person name="Saw J.H."/>
            <person name="Jorgensen S.L."/>
            <person name="Zaremba-Niedzwiedzka K."/>
            <person name="Martijn J."/>
            <person name="Lind A.E."/>
            <person name="van Eijk R."/>
            <person name="Schleper C."/>
            <person name="Guy L."/>
            <person name="Ettema T.J."/>
        </authorList>
    </citation>
    <scope>NUCLEOTIDE SEQUENCE</scope>
</reference>
<dbReference type="PROSITE" id="PS51352">
    <property type="entry name" value="THIOREDOXIN_2"/>
    <property type="match status" value="1"/>
</dbReference>
<keyword evidence="2" id="KW-0201">Cytochrome c-type biogenesis</keyword>